<comment type="similarity">
    <text evidence="2 6">Belongs to the FKBP-type PPIase family.</text>
</comment>
<evidence type="ECO:0000259" key="8">
    <source>
        <dbReference type="PROSITE" id="PS50059"/>
    </source>
</evidence>
<dbReference type="RefSeq" id="WP_107031848.1">
    <property type="nucleotide sequence ID" value="NZ_CAJSYL010000046.1"/>
</dbReference>
<evidence type="ECO:0000313" key="9">
    <source>
        <dbReference type="EMBL" id="PWB02998.1"/>
    </source>
</evidence>
<evidence type="ECO:0000256" key="2">
    <source>
        <dbReference type="ARBA" id="ARBA00006577"/>
    </source>
</evidence>
<dbReference type="Proteomes" id="UP000244905">
    <property type="component" value="Unassembled WGS sequence"/>
</dbReference>
<dbReference type="AlphaFoldDB" id="A0A2V1IRZ0"/>
<keyword evidence="10" id="KW-1185">Reference proteome</keyword>
<dbReference type="PROSITE" id="PS50059">
    <property type="entry name" value="FKBP_PPIASE"/>
    <property type="match status" value="1"/>
</dbReference>
<sequence>MRKLFQTIVCVLLTGAAFVACNDDNTWEDYSEWREANVAFYDEQRFAMGPDGNIYQTLTPAWNTSANVLIRYLNDRSKTVGNLSPMLNSTVDVKYIGRLYNDVPFDSSYLQTASYGDSLFRTQPSSVIQGWTIALLDMRVGDSARVVIPYNLGYGSSGSGVIPPYSTLVFDMKLVDIPFFEVRP</sequence>
<accession>A0A2V1IRZ0</accession>
<keyword evidence="7" id="KW-0732">Signal</keyword>
<evidence type="ECO:0000313" key="10">
    <source>
        <dbReference type="Proteomes" id="UP000244905"/>
    </source>
</evidence>
<evidence type="ECO:0000256" key="3">
    <source>
        <dbReference type="ARBA" id="ARBA00023110"/>
    </source>
</evidence>
<dbReference type="EC" id="5.2.1.8" evidence="6"/>
<dbReference type="GO" id="GO:0003755">
    <property type="term" value="F:peptidyl-prolyl cis-trans isomerase activity"/>
    <property type="evidence" value="ECO:0007669"/>
    <property type="project" value="UniProtKB-UniRule"/>
</dbReference>
<reference evidence="10" key="1">
    <citation type="submission" date="2018-02" db="EMBL/GenBank/DDBJ databases">
        <authorList>
            <person name="Clavel T."/>
            <person name="Strowig T."/>
        </authorList>
    </citation>
    <scope>NUCLEOTIDE SEQUENCE [LARGE SCALE GENOMIC DNA]</scope>
    <source>
        <strain evidence="10">DSM 103720</strain>
    </source>
</reference>
<evidence type="ECO:0000256" key="7">
    <source>
        <dbReference type="SAM" id="SignalP"/>
    </source>
</evidence>
<organism evidence="9 10">
    <name type="scientific">Duncaniella muris</name>
    <dbReference type="NCBI Taxonomy" id="2094150"/>
    <lineage>
        <taxon>Bacteria</taxon>
        <taxon>Pseudomonadati</taxon>
        <taxon>Bacteroidota</taxon>
        <taxon>Bacteroidia</taxon>
        <taxon>Bacteroidales</taxon>
        <taxon>Muribaculaceae</taxon>
        <taxon>Duncaniella</taxon>
    </lineage>
</organism>
<dbReference type="InterPro" id="IPR001179">
    <property type="entry name" value="PPIase_FKBP_dom"/>
</dbReference>
<gene>
    <name evidence="9" type="ORF">C5O23_05010</name>
</gene>
<feature type="chain" id="PRO_5016144485" description="Peptidyl-prolyl cis-trans isomerase" evidence="7">
    <location>
        <begin position="23"/>
        <end position="184"/>
    </location>
</feature>
<keyword evidence="4 5" id="KW-0413">Isomerase</keyword>
<feature type="domain" description="PPIase FKBP-type" evidence="8">
    <location>
        <begin position="88"/>
        <end position="178"/>
    </location>
</feature>
<keyword evidence="3 5" id="KW-0697">Rotamase</keyword>
<dbReference type="GeneID" id="82525702"/>
<evidence type="ECO:0000256" key="1">
    <source>
        <dbReference type="ARBA" id="ARBA00000971"/>
    </source>
</evidence>
<dbReference type="PANTHER" id="PTHR43811">
    <property type="entry name" value="FKBP-TYPE PEPTIDYL-PROLYL CIS-TRANS ISOMERASE FKPA"/>
    <property type="match status" value="1"/>
</dbReference>
<dbReference type="InterPro" id="IPR046357">
    <property type="entry name" value="PPIase_dom_sf"/>
</dbReference>
<feature type="signal peptide" evidence="7">
    <location>
        <begin position="1"/>
        <end position="22"/>
    </location>
</feature>
<protein>
    <recommendedName>
        <fullName evidence="6">Peptidyl-prolyl cis-trans isomerase</fullName>
        <ecNumber evidence="6">5.2.1.8</ecNumber>
    </recommendedName>
</protein>
<comment type="catalytic activity">
    <reaction evidence="1 5 6">
        <text>[protein]-peptidylproline (omega=180) = [protein]-peptidylproline (omega=0)</text>
        <dbReference type="Rhea" id="RHEA:16237"/>
        <dbReference type="Rhea" id="RHEA-COMP:10747"/>
        <dbReference type="Rhea" id="RHEA-COMP:10748"/>
        <dbReference type="ChEBI" id="CHEBI:83833"/>
        <dbReference type="ChEBI" id="CHEBI:83834"/>
        <dbReference type="EC" id="5.2.1.8"/>
    </reaction>
</comment>
<evidence type="ECO:0000256" key="6">
    <source>
        <dbReference type="RuleBase" id="RU003915"/>
    </source>
</evidence>
<dbReference type="EMBL" id="PUEC01000008">
    <property type="protein sequence ID" value="PWB02998.1"/>
    <property type="molecule type" value="Genomic_DNA"/>
</dbReference>
<dbReference type="Pfam" id="PF00254">
    <property type="entry name" value="FKBP_C"/>
    <property type="match status" value="1"/>
</dbReference>
<dbReference type="PROSITE" id="PS51257">
    <property type="entry name" value="PROKAR_LIPOPROTEIN"/>
    <property type="match status" value="1"/>
</dbReference>
<evidence type="ECO:0000256" key="5">
    <source>
        <dbReference type="PROSITE-ProRule" id="PRU00277"/>
    </source>
</evidence>
<dbReference type="PANTHER" id="PTHR43811:SF19">
    <property type="entry name" value="39 KDA FK506-BINDING NUCLEAR PROTEIN"/>
    <property type="match status" value="1"/>
</dbReference>
<comment type="caution">
    <text evidence="9">The sequence shown here is derived from an EMBL/GenBank/DDBJ whole genome shotgun (WGS) entry which is preliminary data.</text>
</comment>
<proteinExistence type="inferred from homology"/>
<dbReference type="SUPFAM" id="SSF54534">
    <property type="entry name" value="FKBP-like"/>
    <property type="match status" value="1"/>
</dbReference>
<evidence type="ECO:0000256" key="4">
    <source>
        <dbReference type="ARBA" id="ARBA00023235"/>
    </source>
</evidence>
<dbReference type="Gene3D" id="3.10.50.40">
    <property type="match status" value="1"/>
</dbReference>
<name>A0A2V1IRZ0_9BACT</name>